<evidence type="ECO:0000313" key="2">
    <source>
        <dbReference type="EMBL" id="MBK0381799.1"/>
    </source>
</evidence>
<dbReference type="PANTHER" id="PTHR43685:SF11">
    <property type="entry name" value="GLYCOSYLTRANSFERASE TAGX-RELATED"/>
    <property type="match status" value="1"/>
</dbReference>
<dbReference type="Gene3D" id="3.90.550.10">
    <property type="entry name" value="Spore Coat Polysaccharide Biosynthesis Protein SpsA, Chain A"/>
    <property type="match status" value="1"/>
</dbReference>
<dbReference type="RefSeq" id="WP_200584585.1">
    <property type="nucleotide sequence ID" value="NZ_JAEHFY010000003.1"/>
</dbReference>
<reference evidence="2 3" key="1">
    <citation type="submission" date="2020-12" db="EMBL/GenBank/DDBJ databases">
        <title>Bacterial novel species Pedobacter sp. SD-b isolated from soil.</title>
        <authorList>
            <person name="Jung H.-Y."/>
        </authorList>
    </citation>
    <scope>NUCLEOTIDE SEQUENCE [LARGE SCALE GENOMIC DNA]</scope>
    <source>
        <strain evidence="2 3">SD-b</strain>
    </source>
</reference>
<gene>
    <name evidence="2" type="ORF">I5M32_02400</name>
</gene>
<dbReference type="SUPFAM" id="SSF53448">
    <property type="entry name" value="Nucleotide-diphospho-sugar transferases"/>
    <property type="match status" value="1"/>
</dbReference>
<evidence type="ECO:0000259" key="1">
    <source>
        <dbReference type="Pfam" id="PF00535"/>
    </source>
</evidence>
<dbReference type="InterPro" id="IPR029044">
    <property type="entry name" value="Nucleotide-diphossugar_trans"/>
</dbReference>
<dbReference type="EMBL" id="JAEHFY010000003">
    <property type="protein sequence ID" value="MBK0381799.1"/>
    <property type="molecule type" value="Genomic_DNA"/>
</dbReference>
<keyword evidence="3" id="KW-1185">Reference proteome</keyword>
<proteinExistence type="predicted"/>
<name>A0ABS1BG06_9SPHI</name>
<evidence type="ECO:0000313" key="3">
    <source>
        <dbReference type="Proteomes" id="UP000660024"/>
    </source>
</evidence>
<dbReference type="InterPro" id="IPR001173">
    <property type="entry name" value="Glyco_trans_2-like"/>
</dbReference>
<comment type="caution">
    <text evidence="2">The sequence shown here is derived from an EMBL/GenBank/DDBJ whole genome shotgun (WGS) entry which is preliminary data.</text>
</comment>
<sequence length="304" mass="35243">MYISDINSVSKKPLVSVIITTLNRANVLKNAIDSALNQTYPHKEIIVIDDGSEDGTKLLLKSYLDKIKPIFKPNTGKSHSRNIGLGIAKGTIVATLDSDDVWYKDYLEKIVNYLLFKNLDIVFVRCAIHGFKFQKYTQSKYHVFEYEKIRKLILYNCPAPTSGVVMKRTILGIGWNNESMEYEDWHLQIACIVKNKDCRVAYVNEILWEKREDDEVKNKLKTTIQNQRRTKDTVILLNHLKAVLTKKEYKVIEQNLLKDTLKLLYVLIKNGDDKKQFLQNFNTILSKPILLINMIFSVLKNRIT</sequence>
<feature type="domain" description="Glycosyltransferase 2-like" evidence="1">
    <location>
        <begin position="16"/>
        <end position="156"/>
    </location>
</feature>
<dbReference type="InterPro" id="IPR050834">
    <property type="entry name" value="Glycosyltransf_2"/>
</dbReference>
<dbReference type="Proteomes" id="UP000660024">
    <property type="component" value="Unassembled WGS sequence"/>
</dbReference>
<organism evidence="2 3">
    <name type="scientific">Pedobacter segetis</name>
    <dbReference type="NCBI Taxonomy" id="2793069"/>
    <lineage>
        <taxon>Bacteria</taxon>
        <taxon>Pseudomonadati</taxon>
        <taxon>Bacteroidota</taxon>
        <taxon>Sphingobacteriia</taxon>
        <taxon>Sphingobacteriales</taxon>
        <taxon>Sphingobacteriaceae</taxon>
        <taxon>Pedobacter</taxon>
    </lineage>
</organism>
<protein>
    <submittedName>
        <fullName evidence="2">Glycosyltransferase family 2 protein</fullName>
    </submittedName>
</protein>
<dbReference type="PANTHER" id="PTHR43685">
    <property type="entry name" value="GLYCOSYLTRANSFERASE"/>
    <property type="match status" value="1"/>
</dbReference>
<dbReference type="CDD" id="cd00761">
    <property type="entry name" value="Glyco_tranf_GTA_type"/>
    <property type="match status" value="1"/>
</dbReference>
<dbReference type="Pfam" id="PF00535">
    <property type="entry name" value="Glycos_transf_2"/>
    <property type="match status" value="1"/>
</dbReference>
<accession>A0ABS1BG06</accession>